<evidence type="ECO:0000313" key="1">
    <source>
        <dbReference type="EMBL" id="SHK69620.1"/>
    </source>
</evidence>
<dbReference type="OrthoDB" id="8075301at2"/>
<proteinExistence type="predicted"/>
<accession>A0A1M6UKG0</accession>
<dbReference type="AlphaFoldDB" id="A0A1M6UKG0"/>
<sequence>MGRQKITIGPNDYPAWGKLVKSWATGKNYVDYVMTEENPVPPTEEMPPKYPKPRSFGEFWDQCGSAHVGLVFDDGNNTPVPRDGGIGLIVLQGDSDVFVLRVPPKEILVDHENRFINGATYQLPPFYARIFGGQPLPAEYATKVKRMTIHAERIGEYTLNTCG</sequence>
<dbReference type="Proteomes" id="UP000189935">
    <property type="component" value="Chromosome I"/>
</dbReference>
<dbReference type="EMBL" id="LT670844">
    <property type="protein sequence ID" value="SHK69620.1"/>
    <property type="molecule type" value="Genomic_DNA"/>
</dbReference>
<evidence type="ECO:0000313" key="2">
    <source>
        <dbReference type="Proteomes" id="UP000189935"/>
    </source>
</evidence>
<name>A0A1M6UKG0_9BRAD</name>
<organism evidence="1 2">
    <name type="scientific">Bradyrhizobium lablabi</name>
    <dbReference type="NCBI Taxonomy" id="722472"/>
    <lineage>
        <taxon>Bacteria</taxon>
        <taxon>Pseudomonadati</taxon>
        <taxon>Pseudomonadota</taxon>
        <taxon>Alphaproteobacteria</taxon>
        <taxon>Hyphomicrobiales</taxon>
        <taxon>Nitrobacteraceae</taxon>
        <taxon>Bradyrhizobium</taxon>
    </lineage>
</organism>
<dbReference type="RefSeq" id="WP_079540553.1">
    <property type="nucleotide sequence ID" value="NZ_LT670844.1"/>
</dbReference>
<gene>
    <name evidence="1" type="ORF">SAMN05444159_3942</name>
</gene>
<reference evidence="1 2" key="1">
    <citation type="submission" date="2016-11" db="EMBL/GenBank/DDBJ databases">
        <authorList>
            <person name="Jaros S."/>
            <person name="Januszkiewicz K."/>
            <person name="Wedrychowicz H."/>
        </authorList>
    </citation>
    <scope>NUCLEOTIDE SEQUENCE [LARGE SCALE GENOMIC DNA]</scope>
    <source>
        <strain evidence="1 2">GAS499</strain>
    </source>
</reference>
<protein>
    <submittedName>
        <fullName evidence="1">Uncharacterized protein</fullName>
    </submittedName>
</protein>